<sequence length="51" mass="5266">MTNVKNNNEQPTSTTETTVIFANAGAAAYATIIPAKPDKAGDTNTDKPAEA</sequence>
<organism evidence="1 2">
    <name type="scientific">Azospirillum rugosum</name>
    <dbReference type="NCBI Taxonomy" id="416170"/>
    <lineage>
        <taxon>Bacteria</taxon>
        <taxon>Pseudomonadati</taxon>
        <taxon>Pseudomonadota</taxon>
        <taxon>Alphaproteobacteria</taxon>
        <taxon>Rhodospirillales</taxon>
        <taxon>Azospirillaceae</taxon>
        <taxon>Azospirillum</taxon>
    </lineage>
</organism>
<name>A0ABS4SY52_9PROT</name>
<comment type="caution">
    <text evidence="1">The sequence shown here is derived from an EMBL/GenBank/DDBJ whole genome shotgun (WGS) entry which is preliminary data.</text>
</comment>
<dbReference type="RefSeq" id="WP_209771310.1">
    <property type="nucleotide sequence ID" value="NZ_JAGINP010000029.1"/>
</dbReference>
<reference evidence="1 2" key="1">
    <citation type="submission" date="2021-03" db="EMBL/GenBank/DDBJ databases">
        <title>Genomic Encyclopedia of Type Strains, Phase III (KMG-III): the genomes of soil and plant-associated and newly described type strains.</title>
        <authorList>
            <person name="Whitman W."/>
        </authorList>
    </citation>
    <scope>NUCLEOTIDE SEQUENCE [LARGE SCALE GENOMIC DNA]</scope>
    <source>
        <strain evidence="1 2">IMMIB AFH-6</strain>
    </source>
</reference>
<proteinExistence type="predicted"/>
<dbReference type="EMBL" id="JAGINP010000029">
    <property type="protein sequence ID" value="MBP2296320.1"/>
    <property type="molecule type" value="Genomic_DNA"/>
</dbReference>
<keyword evidence="2" id="KW-1185">Reference proteome</keyword>
<gene>
    <name evidence="1" type="ORF">J2851_006136</name>
</gene>
<protein>
    <submittedName>
        <fullName evidence="1">Uncharacterized protein</fullName>
    </submittedName>
</protein>
<evidence type="ECO:0000313" key="1">
    <source>
        <dbReference type="EMBL" id="MBP2296320.1"/>
    </source>
</evidence>
<accession>A0ABS4SY52</accession>
<evidence type="ECO:0000313" key="2">
    <source>
        <dbReference type="Proteomes" id="UP000781958"/>
    </source>
</evidence>
<dbReference type="Proteomes" id="UP000781958">
    <property type="component" value="Unassembled WGS sequence"/>
</dbReference>